<keyword evidence="5" id="KW-1185">Reference proteome</keyword>
<dbReference type="Proteomes" id="UP000247005">
    <property type="component" value="Unassembled WGS sequence"/>
</dbReference>
<dbReference type="RefSeq" id="WP_103674424.1">
    <property type="nucleotide sequence ID" value="NZ_PQGD01000030.1"/>
</dbReference>
<dbReference type="EMBL" id="PQGE01000001">
    <property type="protein sequence ID" value="POP47956.1"/>
    <property type="molecule type" value="Genomic_DNA"/>
</dbReference>
<keyword evidence="1" id="KW-1133">Transmembrane helix</keyword>
<dbReference type="GO" id="GO:0080120">
    <property type="term" value="P:CAAX-box protein maturation"/>
    <property type="evidence" value="ECO:0007669"/>
    <property type="project" value="UniProtKB-ARBA"/>
</dbReference>
<name>A0A2P5GI03_9ENTR</name>
<keyword evidence="1" id="KW-0812">Transmembrane</keyword>
<dbReference type="AlphaFoldDB" id="A0A2P5GI03"/>
<proteinExistence type="predicted"/>
<dbReference type="EMBL" id="PQGD01000030">
    <property type="protein sequence ID" value="POP42424.1"/>
    <property type="molecule type" value="Genomic_DNA"/>
</dbReference>
<organism evidence="3 6">
    <name type="scientific">Superficieibacter electus</name>
    <dbReference type="NCBI Taxonomy" id="2022662"/>
    <lineage>
        <taxon>Bacteria</taxon>
        <taxon>Pseudomonadati</taxon>
        <taxon>Pseudomonadota</taxon>
        <taxon>Gammaproteobacteria</taxon>
        <taxon>Enterobacterales</taxon>
        <taxon>Enterobacteriaceae</taxon>
        <taxon>Superficieibacter</taxon>
    </lineage>
</organism>
<dbReference type="GO" id="GO:0004175">
    <property type="term" value="F:endopeptidase activity"/>
    <property type="evidence" value="ECO:0007669"/>
    <property type="project" value="UniProtKB-ARBA"/>
</dbReference>
<evidence type="ECO:0000313" key="6">
    <source>
        <dbReference type="Proteomes" id="UP000247005"/>
    </source>
</evidence>
<accession>A0A2P5GI03</accession>
<feature type="transmembrane region" description="Helical" evidence="1">
    <location>
        <begin position="76"/>
        <end position="99"/>
    </location>
</feature>
<evidence type="ECO:0000313" key="5">
    <source>
        <dbReference type="Proteomes" id="UP000237073"/>
    </source>
</evidence>
<feature type="transmembrane region" description="Helical" evidence="1">
    <location>
        <begin position="170"/>
        <end position="188"/>
    </location>
</feature>
<feature type="transmembrane region" description="Helical" evidence="1">
    <location>
        <begin position="195"/>
        <end position="216"/>
    </location>
</feature>
<evidence type="ECO:0000259" key="2">
    <source>
        <dbReference type="Pfam" id="PF02517"/>
    </source>
</evidence>
<dbReference type="GO" id="GO:0008237">
    <property type="term" value="F:metallopeptidase activity"/>
    <property type="evidence" value="ECO:0007669"/>
    <property type="project" value="UniProtKB-KW"/>
</dbReference>
<comment type="caution">
    <text evidence="3">The sequence shown here is derived from an EMBL/GenBank/DDBJ whole genome shotgun (WGS) entry which is preliminary data.</text>
</comment>
<dbReference type="PANTHER" id="PTHR36435">
    <property type="entry name" value="SLR1288 PROTEIN"/>
    <property type="match status" value="1"/>
</dbReference>
<dbReference type="OrthoDB" id="158986at2"/>
<keyword evidence="3" id="KW-0378">Hydrolase</keyword>
<dbReference type="InterPro" id="IPR052710">
    <property type="entry name" value="CAAX_protease"/>
</dbReference>
<reference evidence="5 6" key="1">
    <citation type="submission" date="2018-01" db="EMBL/GenBank/DDBJ databases">
        <title>Superficieibacter electus gen. nov., sp. nov., an extended-spectrum beta-lactamase possessing member of the Enterobacteriaceae family, isolated from intensive care unit surfaces.</title>
        <authorList>
            <person name="Potter R.F."/>
            <person name="D'Souza A.W."/>
        </authorList>
    </citation>
    <scope>NUCLEOTIDE SEQUENCE [LARGE SCALE GENOMIC DNA]</scope>
    <source>
        <strain evidence="3 6">BP-1</strain>
        <strain evidence="4 5">BP-2</strain>
    </source>
</reference>
<dbReference type="PANTHER" id="PTHR36435:SF1">
    <property type="entry name" value="CAAX AMINO TERMINAL PROTEASE FAMILY PROTEIN"/>
    <property type="match status" value="1"/>
</dbReference>
<dbReference type="InterPro" id="IPR003675">
    <property type="entry name" value="Rce1/LyrA-like_dom"/>
</dbReference>
<feature type="domain" description="CAAX prenyl protease 2/Lysostaphin resistance protein A-like" evidence="2">
    <location>
        <begin position="116"/>
        <end position="207"/>
    </location>
</feature>
<feature type="transmembrane region" description="Helical" evidence="1">
    <location>
        <begin position="42"/>
        <end position="64"/>
    </location>
</feature>
<evidence type="ECO:0000256" key="1">
    <source>
        <dbReference type="SAM" id="Phobius"/>
    </source>
</evidence>
<keyword evidence="3" id="KW-0482">Metalloprotease</keyword>
<evidence type="ECO:0000313" key="3">
    <source>
        <dbReference type="EMBL" id="POP42424.1"/>
    </source>
</evidence>
<feature type="transmembrane region" description="Helical" evidence="1">
    <location>
        <begin position="12"/>
        <end position="36"/>
    </location>
</feature>
<evidence type="ECO:0000313" key="4">
    <source>
        <dbReference type="EMBL" id="POP47956.1"/>
    </source>
</evidence>
<keyword evidence="3" id="KW-0645">Protease</keyword>
<sequence>MMNNSADRVIHSVICLGVFLGWYSCFYLVAMIPGYAALYRSGLAMAFVPIFILVPFAVAAWSLYARRYPFLTLGRFSAQGFWLPALALVVLTFIHGYFAQPETWLSELPQQTASVKWPVILAISVFAPVYEEIIFRGFVLNSSIGWGRYAKTAGIIATSGLFALTHIQYAAISTFIYLFIFSAILCTVRINNRGLIVPMVLHIINNSWASFVMFHFS</sequence>
<dbReference type="GO" id="GO:0006508">
    <property type="term" value="P:proteolysis"/>
    <property type="evidence" value="ECO:0007669"/>
    <property type="project" value="UniProtKB-KW"/>
</dbReference>
<keyword evidence="1" id="KW-0472">Membrane</keyword>
<protein>
    <submittedName>
        <fullName evidence="3">CPBP family intramembrane metalloprotease</fullName>
    </submittedName>
</protein>
<gene>
    <name evidence="3" type="ORF">CHU32_25095</name>
    <name evidence="4" type="ORF">CHU33_02110</name>
</gene>
<dbReference type="Proteomes" id="UP000237073">
    <property type="component" value="Unassembled WGS sequence"/>
</dbReference>
<dbReference type="Pfam" id="PF02517">
    <property type="entry name" value="Rce1-like"/>
    <property type="match status" value="1"/>
</dbReference>